<comment type="subcellular location">
    <subcellularLocation>
        <location evidence="1">Periplasm</location>
    </subcellularLocation>
</comment>
<keyword evidence="4" id="KW-0574">Periplasm</keyword>
<evidence type="ECO:0000256" key="1">
    <source>
        <dbReference type="ARBA" id="ARBA00004418"/>
    </source>
</evidence>
<dbReference type="AlphaFoldDB" id="A0A832ZWF4"/>
<keyword evidence="3" id="KW-0732">Signal</keyword>
<dbReference type="Pfam" id="PF13416">
    <property type="entry name" value="SBP_bac_8"/>
    <property type="match status" value="1"/>
</dbReference>
<keyword evidence="5" id="KW-0472">Membrane</keyword>
<dbReference type="Gene3D" id="3.40.190.10">
    <property type="entry name" value="Periplasmic binding protein-like II"/>
    <property type="match status" value="2"/>
</dbReference>
<comment type="caution">
    <text evidence="6">The sequence shown here is derived from an EMBL/GenBank/DDBJ whole genome shotgun (WGS) entry which is preliminary data.</text>
</comment>
<keyword evidence="5" id="KW-1133">Transmembrane helix</keyword>
<evidence type="ECO:0000256" key="4">
    <source>
        <dbReference type="ARBA" id="ARBA00022764"/>
    </source>
</evidence>
<organism evidence="6 7">
    <name type="scientific">Caldiarchaeum subterraneum</name>
    <dbReference type="NCBI Taxonomy" id="311458"/>
    <lineage>
        <taxon>Archaea</taxon>
        <taxon>Nitrososphaerota</taxon>
        <taxon>Candidatus Caldarchaeales</taxon>
        <taxon>Candidatus Caldarchaeaceae</taxon>
        <taxon>Candidatus Caldarchaeum</taxon>
    </lineage>
</organism>
<accession>A0A832ZWF4</accession>
<dbReference type="GO" id="GO:0019808">
    <property type="term" value="F:polyamine binding"/>
    <property type="evidence" value="ECO:0007669"/>
    <property type="project" value="InterPro"/>
</dbReference>
<dbReference type="PRINTS" id="PR00909">
    <property type="entry name" value="SPERMDNBNDNG"/>
</dbReference>
<dbReference type="EMBL" id="DQVM01000076">
    <property type="protein sequence ID" value="HIQ29706.1"/>
    <property type="molecule type" value="Genomic_DNA"/>
</dbReference>
<reference evidence="6" key="1">
    <citation type="journal article" date="2020" name="ISME J.">
        <title>Gammaproteobacteria mediating utilization of methyl-, sulfur- and petroleum organic compounds in deep ocean hydrothermal plumes.</title>
        <authorList>
            <person name="Zhou Z."/>
            <person name="Liu Y."/>
            <person name="Pan J."/>
            <person name="Cron B.R."/>
            <person name="Toner B.M."/>
            <person name="Anantharaman K."/>
            <person name="Breier J.A."/>
            <person name="Dick G.J."/>
            <person name="Li M."/>
        </authorList>
    </citation>
    <scope>NUCLEOTIDE SEQUENCE</scope>
    <source>
        <strain evidence="6">SZUA-1515</strain>
    </source>
</reference>
<keyword evidence="2" id="KW-0813">Transport</keyword>
<evidence type="ECO:0000256" key="3">
    <source>
        <dbReference type="ARBA" id="ARBA00022729"/>
    </source>
</evidence>
<dbReference type="SUPFAM" id="SSF53850">
    <property type="entry name" value="Periplasmic binding protein-like II"/>
    <property type="match status" value="1"/>
</dbReference>
<evidence type="ECO:0000313" key="6">
    <source>
        <dbReference type="EMBL" id="HIQ29706.1"/>
    </source>
</evidence>
<dbReference type="PANTHER" id="PTHR30222">
    <property type="entry name" value="SPERMIDINE/PUTRESCINE-BINDING PERIPLASMIC PROTEIN"/>
    <property type="match status" value="1"/>
</dbReference>
<dbReference type="GO" id="GO:0042597">
    <property type="term" value="C:periplasmic space"/>
    <property type="evidence" value="ECO:0007669"/>
    <property type="project" value="UniProtKB-SubCell"/>
</dbReference>
<feature type="transmembrane region" description="Helical" evidence="5">
    <location>
        <begin position="12"/>
        <end position="39"/>
    </location>
</feature>
<evidence type="ECO:0000313" key="7">
    <source>
        <dbReference type="Proteomes" id="UP000608579"/>
    </source>
</evidence>
<protein>
    <submittedName>
        <fullName evidence="6">Extracellular solute-binding protein</fullName>
    </submittedName>
</protein>
<evidence type="ECO:0000256" key="2">
    <source>
        <dbReference type="ARBA" id="ARBA00022448"/>
    </source>
</evidence>
<dbReference type="InterPro" id="IPR001188">
    <property type="entry name" value="Sperm_putr-bd"/>
</dbReference>
<name>A0A832ZWF4_CALS0</name>
<proteinExistence type="predicted"/>
<dbReference type="PANTHER" id="PTHR30222:SF17">
    <property type="entry name" value="SPERMIDINE_PUTRESCINE-BINDING PERIPLASMIC PROTEIN"/>
    <property type="match status" value="1"/>
</dbReference>
<keyword evidence="5" id="KW-0812">Transmembrane</keyword>
<sequence length="415" mass="45628">MKRSISGQSKPVLVVATIVALIVGAVGGFFVGGAGAGVVTVTSTIERIKTITETVAADGAVITMTVTQTLTTTLVSTVTQAPAVEVESGRLLLFTWEEEATDAFLNPFREKYPQVQLETAIYGDQDEMVAKLQAGFRADVIAPCSDYIGILLDLGLIQPIDVRLLDNWLDMFPELWAAPGVVVDGEVYFIPTNIGQEGIMYRTDKIQREITSWNDLWDPEFAGHILMPDDPKISIAIAALALGFKDPWNLNEEQLQQVKEKLIEQKPLVLKYSDEPDVEAAELMAAGDVWISVGWIPEVNELTSEGIPVKYVSPKEGEFIFMCGNSIVKGTQMPVAAHKLVDNFLAPHVQTAFADPEEFGYWVTNKRVVEEMIDPEVVEAAGLDKVLEVLQNAVFEEAVPNYDLWISVWEEVLAA</sequence>
<dbReference type="GO" id="GO:0015846">
    <property type="term" value="P:polyamine transport"/>
    <property type="evidence" value="ECO:0007669"/>
    <property type="project" value="InterPro"/>
</dbReference>
<dbReference type="Proteomes" id="UP000608579">
    <property type="component" value="Unassembled WGS sequence"/>
</dbReference>
<gene>
    <name evidence="6" type="ORF">EYH45_03980</name>
</gene>
<dbReference type="InterPro" id="IPR006059">
    <property type="entry name" value="SBP"/>
</dbReference>
<evidence type="ECO:0000256" key="5">
    <source>
        <dbReference type="SAM" id="Phobius"/>
    </source>
</evidence>